<gene>
    <name evidence="1" type="primary">perR</name>
    <name evidence="1" type="ORF">CM83_102892</name>
</gene>
<protein>
    <submittedName>
        <fullName evidence="1">Peroxide-responsive repressor perR</fullName>
    </submittedName>
</protein>
<dbReference type="EMBL" id="GBHO01006700">
    <property type="protein sequence ID" value="JAG36904.1"/>
    <property type="molecule type" value="Transcribed_RNA"/>
</dbReference>
<reference evidence="1" key="1">
    <citation type="journal article" date="2014" name="PLoS ONE">
        <title>Transcriptome-Based Identification of ABC Transporters in the Western Tarnished Plant Bug Lygus hesperus.</title>
        <authorList>
            <person name="Hull J.J."/>
            <person name="Chaney K."/>
            <person name="Geib S.M."/>
            <person name="Fabrick J.A."/>
            <person name="Brent C.S."/>
            <person name="Walsh D."/>
            <person name="Lavine L.C."/>
        </authorList>
    </citation>
    <scope>NUCLEOTIDE SEQUENCE</scope>
</reference>
<dbReference type="AlphaFoldDB" id="A0A0A9YXH0"/>
<dbReference type="InterPro" id="IPR013320">
    <property type="entry name" value="ConA-like_dom_sf"/>
</dbReference>
<organism evidence="1">
    <name type="scientific">Lygus hesperus</name>
    <name type="common">Western plant bug</name>
    <dbReference type="NCBI Taxonomy" id="30085"/>
    <lineage>
        <taxon>Eukaryota</taxon>
        <taxon>Metazoa</taxon>
        <taxon>Ecdysozoa</taxon>
        <taxon>Arthropoda</taxon>
        <taxon>Hexapoda</taxon>
        <taxon>Insecta</taxon>
        <taxon>Pterygota</taxon>
        <taxon>Neoptera</taxon>
        <taxon>Paraneoptera</taxon>
        <taxon>Hemiptera</taxon>
        <taxon>Heteroptera</taxon>
        <taxon>Panheteroptera</taxon>
        <taxon>Cimicomorpha</taxon>
        <taxon>Miridae</taxon>
        <taxon>Mirini</taxon>
        <taxon>Lygus</taxon>
    </lineage>
</organism>
<accession>A0A0A9YXH0</accession>
<evidence type="ECO:0000313" key="1">
    <source>
        <dbReference type="EMBL" id="JAG36904.1"/>
    </source>
</evidence>
<sequence>SELIQSDAAPPQLDGVFTHVERKHIVRLLTDPGIFIMEWTLELEIFTYALPPPTHYFALISFSHPHHHSFLQKLIPDFPDPDVAVYVDSNGSLCALGDIKSTNCHLRANEWSRITISYGQTSKVFELRTYVNRVLCTSVQSPILKQFPQLYAIHSSGVYLGASSDLNRRPGPAIVFKSLRIYPIERSATAIHNTTSPPFSSNIWRRIQAKQREDALN</sequence>
<feature type="non-terminal residue" evidence="1">
    <location>
        <position position="1"/>
    </location>
</feature>
<dbReference type="SUPFAM" id="SSF49899">
    <property type="entry name" value="Concanavalin A-like lectins/glucanases"/>
    <property type="match status" value="1"/>
</dbReference>
<proteinExistence type="predicted"/>
<reference evidence="1" key="2">
    <citation type="submission" date="2014-07" db="EMBL/GenBank/DDBJ databases">
        <authorList>
            <person name="Hull J."/>
        </authorList>
    </citation>
    <scope>NUCLEOTIDE SEQUENCE</scope>
</reference>
<name>A0A0A9YXH0_LYGHE</name>
<feature type="non-terminal residue" evidence="1">
    <location>
        <position position="217"/>
    </location>
</feature>